<feature type="compositionally biased region" description="Low complexity" evidence="1">
    <location>
        <begin position="45"/>
        <end position="54"/>
    </location>
</feature>
<sequence length="207" mass="21366">MRGVRPCLTAVLAAVFAIAGCGANDSAGVPWAEDDARASIPRTAPPSTSAPTASKGPVGEAGNGTSPGTSAVSDRFDSTRDADADISTALATAAQSDRAVLIDFGANWCPDCRVLHHLFRSPQVAPLLARNYVVVRVDVGEFDHNLDVAARYIDLTTSGIPALAVLAPDGSVRTATNDGSLANARDLDPGQVAEFLTRWAPGDAGRK</sequence>
<dbReference type="SUPFAM" id="SSF52833">
    <property type="entry name" value="Thioredoxin-like"/>
    <property type="match status" value="1"/>
</dbReference>
<feature type="region of interest" description="Disordered" evidence="1">
    <location>
        <begin position="39"/>
        <end position="77"/>
    </location>
</feature>
<dbReference type="InterPro" id="IPR013766">
    <property type="entry name" value="Thioredoxin_domain"/>
</dbReference>
<dbReference type="Pfam" id="PF13899">
    <property type="entry name" value="Thioredoxin_7"/>
    <property type="match status" value="1"/>
</dbReference>
<evidence type="ECO:0000259" key="3">
    <source>
        <dbReference type="PROSITE" id="PS51352"/>
    </source>
</evidence>
<feature type="compositionally biased region" description="Polar residues" evidence="1">
    <location>
        <begin position="63"/>
        <end position="72"/>
    </location>
</feature>
<keyword evidence="5" id="KW-1185">Reference proteome</keyword>
<organism evidence="4 5">
    <name type="scientific">Embleya hyalina</name>
    <dbReference type="NCBI Taxonomy" id="516124"/>
    <lineage>
        <taxon>Bacteria</taxon>
        <taxon>Bacillati</taxon>
        <taxon>Actinomycetota</taxon>
        <taxon>Actinomycetes</taxon>
        <taxon>Kitasatosporales</taxon>
        <taxon>Streptomycetaceae</taxon>
        <taxon>Embleya</taxon>
    </lineage>
</organism>
<dbReference type="EMBL" id="BIFH01000025">
    <property type="protein sequence ID" value="GCD97662.1"/>
    <property type="molecule type" value="Genomic_DNA"/>
</dbReference>
<dbReference type="Proteomes" id="UP000286931">
    <property type="component" value="Unassembled WGS sequence"/>
</dbReference>
<evidence type="ECO:0000313" key="5">
    <source>
        <dbReference type="Proteomes" id="UP000286931"/>
    </source>
</evidence>
<reference evidence="4 5" key="1">
    <citation type="submission" date="2018-12" db="EMBL/GenBank/DDBJ databases">
        <title>Draft genome sequence of Embleya hyalina NBRC 13850T.</title>
        <authorList>
            <person name="Komaki H."/>
            <person name="Hosoyama A."/>
            <person name="Kimura A."/>
            <person name="Ichikawa N."/>
            <person name="Tamura T."/>
        </authorList>
    </citation>
    <scope>NUCLEOTIDE SEQUENCE [LARGE SCALE GENOMIC DNA]</scope>
    <source>
        <strain evidence="4 5">NBRC 13850</strain>
    </source>
</reference>
<dbReference type="InterPro" id="IPR036249">
    <property type="entry name" value="Thioredoxin-like_sf"/>
</dbReference>
<comment type="caution">
    <text evidence="4">The sequence shown here is derived from an EMBL/GenBank/DDBJ whole genome shotgun (WGS) entry which is preliminary data.</text>
</comment>
<evidence type="ECO:0000313" key="4">
    <source>
        <dbReference type="EMBL" id="GCD97662.1"/>
    </source>
</evidence>
<dbReference type="AlphaFoldDB" id="A0A401YSW5"/>
<protein>
    <submittedName>
        <fullName evidence="4">Thiol:disulfide interchange protein DsbD</fullName>
    </submittedName>
</protein>
<gene>
    <name evidence="4" type="primary">dsbD</name>
    <name evidence="4" type="ORF">EHYA_05358</name>
</gene>
<keyword evidence="2" id="KW-0732">Signal</keyword>
<evidence type="ECO:0000256" key="2">
    <source>
        <dbReference type="SAM" id="SignalP"/>
    </source>
</evidence>
<accession>A0A401YSW5</accession>
<evidence type="ECO:0000256" key="1">
    <source>
        <dbReference type="SAM" id="MobiDB-lite"/>
    </source>
</evidence>
<feature type="signal peptide" evidence="2">
    <location>
        <begin position="1"/>
        <end position="19"/>
    </location>
</feature>
<feature type="chain" id="PRO_5019526563" evidence="2">
    <location>
        <begin position="20"/>
        <end position="207"/>
    </location>
</feature>
<feature type="domain" description="Thioredoxin" evidence="3">
    <location>
        <begin position="38"/>
        <end position="197"/>
    </location>
</feature>
<dbReference type="PROSITE" id="PS51352">
    <property type="entry name" value="THIOREDOXIN_2"/>
    <property type="match status" value="1"/>
</dbReference>
<dbReference type="Gene3D" id="3.40.30.10">
    <property type="entry name" value="Glutaredoxin"/>
    <property type="match status" value="1"/>
</dbReference>
<name>A0A401YSW5_9ACTN</name>
<proteinExistence type="predicted"/>
<dbReference type="PROSITE" id="PS51257">
    <property type="entry name" value="PROKAR_LIPOPROTEIN"/>
    <property type="match status" value="1"/>
</dbReference>